<name>W8KTT6_9GAMM</name>
<accession>W8KTT6</accession>
<dbReference type="HOGENOM" id="CLU_024920_1_2_6"/>
<feature type="domain" description="Bacterial sugar transferase" evidence="2">
    <location>
        <begin position="3"/>
        <end position="193"/>
    </location>
</feature>
<proteinExistence type="inferred from homology"/>
<reference evidence="3 4" key="1">
    <citation type="journal article" date="2014" name="J Genomics">
        <title>Draft Genome Sequence of the Extremely Halophilic Phototrophic Purple Sulfur Bacterium Halorhodospira halochloris.</title>
        <authorList>
            <person name="Singh K.S."/>
            <person name="Kirksey J."/>
            <person name="Hoff W.D."/>
            <person name="Deole R."/>
        </authorList>
    </citation>
    <scope>NUCLEOTIDE SEQUENCE [LARGE SCALE GENOMIC DNA]</scope>
    <source>
        <strain evidence="3 4">A</strain>
    </source>
</reference>
<organism evidence="3 4">
    <name type="scientific">Ectothiorhodospira haloalkaliphila</name>
    <dbReference type="NCBI Taxonomy" id="421628"/>
    <lineage>
        <taxon>Bacteria</taxon>
        <taxon>Pseudomonadati</taxon>
        <taxon>Pseudomonadota</taxon>
        <taxon>Gammaproteobacteria</taxon>
        <taxon>Chromatiales</taxon>
        <taxon>Ectothiorhodospiraceae</taxon>
        <taxon>Ectothiorhodospira</taxon>
    </lineage>
</organism>
<comment type="similarity">
    <text evidence="1">Belongs to the bacterial sugar transferase family.</text>
</comment>
<dbReference type="GO" id="GO:0016780">
    <property type="term" value="F:phosphotransferase activity, for other substituted phosphate groups"/>
    <property type="evidence" value="ECO:0007669"/>
    <property type="project" value="TreeGrafter"/>
</dbReference>
<keyword evidence="4" id="KW-1185">Reference proteome</keyword>
<protein>
    <submittedName>
        <fullName evidence="3">Exopolysaccharide biosynthesis protein</fullName>
    </submittedName>
</protein>
<dbReference type="RefSeq" id="WP_025283004.1">
    <property type="nucleotide sequence ID" value="NZ_CP007268.1"/>
</dbReference>
<dbReference type="OrthoDB" id="9808602at2"/>
<dbReference type="KEGG" id="hhc:M911_16330"/>
<gene>
    <name evidence="3" type="ORF">M911_16330</name>
</gene>
<evidence type="ECO:0000313" key="4">
    <source>
        <dbReference type="Proteomes" id="UP000019442"/>
    </source>
</evidence>
<evidence type="ECO:0000256" key="1">
    <source>
        <dbReference type="ARBA" id="ARBA00006464"/>
    </source>
</evidence>
<sequence length="204" mass="23492">MLKRFFDIAAATLGLVLLMPLLLGIAVWIKLDSRGPVFFRQVRVGQHGKPFRIIKFRTMRTDSEAAGKLTLAEDSRITRSGRFLRHYKLDELPQLMDVLRGTMSLVGPRPEVPEYVAHYPADVREKVLSLRPGLTDYAALEMLDESRLLAQYEDPHRAYLDVVLPRKLAQYQQYADKQSFGEDTRIILRTILCLARRRTDHESP</sequence>
<dbReference type="PANTHER" id="PTHR30576:SF20">
    <property type="entry name" value="QUINOVOSAMINEPHOSPHOTRANSFERAE-RELATED"/>
    <property type="match status" value="1"/>
</dbReference>
<dbReference type="InterPro" id="IPR003362">
    <property type="entry name" value="Bact_transf"/>
</dbReference>
<reference evidence="4" key="2">
    <citation type="submission" date="2014-02" db="EMBL/GenBank/DDBJ databases">
        <title>Draft Genome Sequence of extremely halophilic bacteria Halorhodospira halochloris.</title>
        <authorList>
            <person name="Singh K.S."/>
        </authorList>
    </citation>
    <scope>NUCLEOTIDE SEQUENCE [LARGE SCALE GENOMIC DNA]</scope>
    <source>
        <strain evidence="4">A</strain>
    </source>
</reference>
<dbReference type="PANTHER" id="PTHR30576">
    <property type="entry name" value="COLANIC BIOSYNTHESIS UDP-GLUCOSE LIPID CARRIER TRANSFERASE"/>
    <property type="match status" value="1"/>
</dbReference>
<evidence type="ECO:0000313" key="3">
    <source>
        <dbReference type="EMBL" id="AHK80442.1"/>
    </source>
</evidence>
<dbReference type="Pfam" id="PF02397">
    <property type="entry name" value="Bac_transf"/>
    <property type="match status" value="1"/>
</dbReference>
<dbReference type="EMBL" id="CP007268">
    <property type="protein sequence ID" value="AHK80442.1"/>
    <property type="molecule type" value="Genomic_DNA"/>
</dbReference>
<dbReference type="AlphaFoldDB" id="W8KTT6"/>
<dbReference type="Proteomes" id="UP000019442">
    <property type="component" value="Chromosome"/>
</dbReference>
<evidence type="ECO:0000259" key="2">
    <source>
        <dbReference type="Pfam" id="PF02397"/>
    </source>
</evidence>